<reference evidence="2 3" key="1">
    <citation type="journal article" date="2013" name="Genome Biol. Evol.">
        <title>Genome evolution and phylogenomic analysis of candidatus kinetoplastibacterium, the betaproteobacterial endosymbionts of strigomonas and angomonas.</title>
        <authorList>
            <person name="Alves J.M."/>
            <person name="Serrano M.G."/>
            <person name="Maia da Silva F."/>
            <person name="Voegtly L.J."/>
            <person name="Matveyev A.V."/>
            <person name="Teixeira M.M."/>
            <person name="Camargo E.P."/>
            <person name="Buck G.A."/>
        </authorList>
    </citation>
    <scope>NUCLEOTIDE SEQUENCE [LARGE SCALE GENOMIC DNA]</scope>
    <source>
        <strain evidence="2 3">TCC079E</strain>
    </source>
</reference>
<name>M1M473_9PROT</name>
<protein>
    <submittedName>
        <fullName evidence="2">BolA protein</fullName>
    </submittedName>
</protein>
<evidence type="ECO:0000313" key="3">
    <source>
        <dbReference type="Proteomes" id="UP000011547"/>
    </source>
</evidence>
<dbReference type="PANTHER" id="PTHR46230">
    <property type="match status" value="1"/>
</dbReference>
<dbReference type="KEGG" id="kde:CDSE_0766"/>
<dbReference type="Proteomes" id="UP000011547">
    <property type="component" value="Chromosome"/>
</dbReference>
<dbReference type="InterPro" id="IPR036065">
    <property type="entry name" value="BolA-like_sf"/>
</dbReference>
<evidence type="ECO:0000313" key="2">
    <source>
        <dbReference type="EMBL" id="AGF47030.1"/>
    </source>
</evidence>
<dbReference type="HOGENOM" id="CLU_109462_2_1_4"/>
<dbReference type="STRING" id="1208919.CDSE_0766"/>
<organism evidence="2 3">
    <name type="scientific">Candidatus Kinetoplastidibacterium desouzai TCC079E</name>
    <dbReference type="NCBI Taxonomy" id="1208919"/>
    <lineage>
        <taxon>Bacteria</taxon>
        <taxon>Pseudomonadati</taxon>
        <taxon>Pseudomonadota</taxon>
        <taxon>Betaproteobacteria</taxon>
        <taxon>Candidatus Kinetoplastidibacterium</taxon>
    </lineage>
</organism>
<keyword evidence="3" id="KW-1185">Reference proteome</keyword>
<comment type="similarity">
    <text evidence="1">Belongs to the BolA/IbaG family.</text>
</comment>
<dbReference type="Pfam" id="PF01722">
    <property type="entry name" value="BolA"/>
    <property type="match status" value="1"/>
</dbReference>
<dbReference type="PIRSF" id="PIRSF003113">
    <property type="entry name" value="BolA"/>
    <property type="match status" value="1"/>
</dbReference>
<dbReference type="eggNOG" id="COG0271">
    <property type="taxonomic scope" value="Bacteria"/>
</dbReference>
<dbReference type="Gene3D" id="3.30.300.90">
    <property type="entry name" value="BolA-like"/>
    <property type="match status" value="1"/>
</dbReference>
<evidence type="ECO:0000256" key="1">
    <source>
        <dbReference type="RuleBase" id="RU003860"/>
    </source>
</evidence>
<proteinExistence type="inferred from homology"/>
<dbReference type="SUPFAM" id="SSF82657">
    <property type="entry name" value="BolA-like"/>
    <property type="match status" value="1"/>
</dbReference>
<dbReference type="EMBL" id="CP003803">
    <property type="protein sequence ID" value="AGF47030.1"/>
    <property type="molecule type" value="Genomic_DNA"/>
</dbReference>
<dbReference type="RefSeq" id="WP_015396441.1">
    <property type="nucleotide sequence ID" value="NC_020294.1"/>
</dbReference>
<dbReference type="AlphaFoldDB" id="M1M473"/>
<gene>
    <name evidence="2" type="ORF">CDSE_0766</name>
</gene>
<sequence length="91" mass="10467">MINTTKIISITEIIKDRLSILKPSILYIEDFSDDHKNHNQAANSGHYKITISSHEFNGLSKVNQHRLVYKYLNDLIPSPIHAIILNIKNDK</sequence>
<dbReference type="PATRIC" id="fig|1208919.3.peg.470"/>
<accession>M1M473</accession>
<dbReference type="OrthoDB" id="5296536at2"/>
<dbReference type="InterPro" id="IPR002634">
    <property type="entry name" value="BolA"/>
</dbReference>
<dbReference type="GO" id="GO:0016226">
    <property type="term" value="P:iron-sulfur cluster assembly"/>
    <property type="evidence" value="ECO:0007669"/>
    <property type="project" value="TreeGrafter"/>
</dbReference>
<dbReference type="PANTHER" id="PTHR46230:SF7">
    <property type="entry name" value="BOLA-LIKE PROTEIN 1"/>
    <property type="match status" value="1"/>
</dbReference>